<dbReference type="Gramene" id="KCW63443">
    <property type="protein sequence ID" value="KCW63443"/>
    <property type="gene ID" value="EUGRSUZ_G01080"/>
</dbReference>
<keyword evidence="1" id="KW-0472">Membrane</keyword>
<gene>
    <name evidence="2" type="ORF">EUGRSUZ_G01080</name>
</gene>
<dbReference type="AlphaFoldDB" id="A0A059BBH9"/>
<keyword evidence="1" id="KW-1133">Transmembrane helix</keyword>
<feature type="transmembrane region" description="Helical" evidence="1">
    <location>
        <begin position="38"/>
        <end position="55"/>
    </location>
</feature>
<reference evidence="2" key="1">
    <citation type="submission" date="2013-07" db="EMBL/GenBank/DDBJ databases">
        <title>The genome of Eucalyptus grandis.</title>
        <authorList>
            <person name="Schmutz J."/>
            <person name="Hayes R."/>
            <person name="Myburg A."/>
            <person name="Tuskan G."/>
            <person name="Grattapaglia D."/>
            <person name="Rokhsar D.S."/>
        </authorList>
    </citation>
    <scope>NUCLEOTIDE SEQUENCE</scope>
    <source>
        <tissue evidence="2">Leaf extractions</tissue>
    </source>
</reference>
<sequence length="71" mass="7990">MSSKNVKVSYLKSNHLFSSSILIMVPVFSGFAKFKQTLLFQLCVSCCVCFNLYFFNPPISFAICYTDASLV</sequence>
<feature type="transmembrane region" description="Helical" evidence="1">
    <location>
        <begin position="12"/>
        <end position="32"/>
    </location>
</feature>
<name>A0A059BBH9_EUCGR</name>
<accession>A0A059BBH9</accession>
<protein>
    <submittedName>
        <fullName evidence="2">Uncharacterized protein</fullName>
    </submittedName>
</protein>
<proteinExistence type="predicted"/>
<organism evidence="2">
    <name type="scientific">Eucalyptus grandis</name>
    <name type="common">Flooded gum</name>
    <dbReference type="NCBI Taxonomy" id="71139"/>
    <lineage>
        <taxon>Eukaryota</taxon>
        <taxon>Viridiplantae</taxon>
        <taxon>Streptophyta</taxon>
        <taxon>Embryophyta</taxon>
        <taxon>Tracheophyta</taxon>
        <taxon>Spermatophyta</taxon>
        <taxon>Magnoliopsida</taxon>
        <taxon>eudicotyledons</taxon>
        <taxon>Gunneridae</taxon>
        <taxon>Pentapetalae</taxon>
        <taxon>rosids</taxon>
        <taxon>malvids</taxon>
        <taxon>Myrtales</taxon>
        <taxon>Myrtaceae</taxon>
        <taxon>Myrtoideae</taxon>
        <taxon>Eucalypteae</taxon>
        <taxon>Eucalyptus</taxon>
    </lineage>
</organism>
<dbReference type="EMBL" id="KK198759">
    <property type="protein sequence ID" value="KCW63443.1"/>
    <property type="molecule type" value="Genomic_DNA"/>
</dbReference>
<evidence type="ECO:0000256" key="1">
    <source>
        <dbReference type="SAM" id="Phobius"/>
    </source>
</evidence>
<dbReference type="InParanoid" id="A0A059BBH9"/>
<evidence type="ECO:0000313" key="2">
    <source>
        <dbReference type="EMBL" id="KCW63443.1"/>
    </source>
</evidence>
<keyword evidence="1" id="KW-0812">Transmembrane</keyword>